<comment type="similarity">
    <text evidence="1">Belongs to the LacAB/RpiB family.</text>
</comment>
<dbReference type="NCBIfam" id="NF004051">
    <property type="entry name" value="PRK05571.1"/>
    <property type="match status" value="1"/>
</dbReference>
<dbReference type="STRING" id="1619234.SAMN05421730_102034"/>
<dbReference type="Pfam" id="PF02502">
    <property type="entry name" value="LacAB_rpiB"/>
    <property type="match status" value="1"/>
</dbReference>
<evidence type="ECO:0000256" key="2">
    <source>
        <dbReference type="ARBA" id="ARBA00023235"/>
    </source>
</evidence>
<dbReference type="PANTHER" id="PTHR43732:SF1">
    <property type="entry name" value="RIBOSE 5-PHOSPHATE ISOMERASE"/>
    <property type="match status" value="1"/>
</dbReference>
<dbReference type="InterPro" id="IPR051812">
    <property type="entry name" value="SPI_LacAB/RpiB"/>
</dbReference>
<protein>
    <submittedName>
        <fullName evidence="3">Ribose 5-phosphate isomerase B</fullName>
    </submittedName>
</protein>
<reference evidence="3 4" key="1">
    <citation type="submission" date="2016-09" db="EMBL/GenBank/DDBJ databases">
        <authorList>
            <person name="Capua I."/>
            <person name="De Benedictis P."/>
            <person name="Joannis T."/>
            <person name="Lombin L.H."/>
            <person name="Cattoli G."/>
        </authorList>
    </citation>
    <scope>NUCLEOTIDE SEQUENCE [LARGE SCALE GENOMIC DNA]</scope>
    <source>
        <strain evidence="3 4">GluBS11</strain>
    </source>
</reference>
<dbReference type="PIRSF" id="PIRSF005384">
    <property type="entry name" value="RpiB_LacA_B"/>
    <property type="match status" value="1"/>
</dbReference>
<dbReference type="GO" id="GO:0005975">
    <property type="term" value="P:carbohydrate metabolic process"/>
    <property type="evidence" value="ECO:0007669"/>
    <property type="project" value="InterPro"/>
</dbReference>
<dbReference type="EMBL" id="FMKA01000020">
    <property type="protein sequence ID" value="SCP98421.1"/>
    <property type="molecule type" value="Genomic_DNA"/>
</dbReference>
<sequence length="151" mass="16107">MKIAIGCDNLAMDLKNKVIEEFTKRGHTFVDMGCNGNDSVDYPEIGEKVADAVAAGDFERGILICGTGIGMSITANKVPGVFAAVCHDIYSTERSILSNNAQIMCMGALVIGPSTAITLVDRWLGLTFKESPSAKKIAKIKEIEAKHTISA</sequence>
<evidence type="ECO:0000256" key="1">
    <source>
        <dbReference type="ARBA" id="ARBA00008754"/>
    </source>
</evidence>
<dbReference type="OrthoDB" id="1778624at2"/>
<accession>A0A1D3TW46</accession>
<dbReference type="InterPro" id="IPR036569">
    <property type="entry name" value="RpiB_LacA_LacB_sf"/>
</dbReference>
<dbReference type="InterPro" id="IPR003500">
    <property type="entry name" value="RpiB_LacA_LacB"/>
</dbReference>
<dbReference type="SUPFAM" id="SSF89623">
    <property type="entry name" value="Ribose/Galactose isomerase RpiB/AlsB"/>
    <property type="match status" value="1"/>
</dbReference>
<dbReference type="GO" id="GO:0016861">
    <property type="term" value="F:intramolecular oxidoreductase activity, interconverting aldoses and ketoses"/>
    <property type="evidence" value="ECO:0007669"/>
    <property type="project" value="UniProtKB-ARBA"/>
</dbReference>
<keyword evidence="2 3" id="KW-0413">Isomerase</keyword>
<organism evidence="3 4">
    <name type="scientific">Anaerobium acetethylicum</name>
    <dbReference type="NCBI Taxonomy" id="1619234"/>
    <lineage>
        <taxon>Bacteria</taxon>
        <taxon>Bacillati</taxon>
        <taxon>Bacillota</taxon>
        <taxon>Clostridia</taxon>
        <taxon>Lachnospirales</taxon>
        <taxon>Lachnospiraceae</taxon>
        <taxon>Anaerobium</taxon>
    </lineage>
</organism>
<proteinExistence type="inferred from homology"/>
<name>A0A1D3TW46_9FIRM</name>
<dbReference type="PANTHER" id="PTHR43732">
    <property type="entry name" value="RIBOSE 5-PHOSPHATE ISOMERASE-RELATED"/>
    <property type="match status" value="1"/>
</dbReference>
<dbReference type="NCBIfam" id="TIGR00689">
    <property type="entry name" value="rpiB_lacA_lacB"/>
    <property type="match status" value="1"/>
</dbReference>
<gene>
    <name evidence="3" type="ORF">SAMN05421730_102034</name>
</gene>
<dbReference type="RefSeq" id="WP_091235411.1">
    <property type="nucleotide sequence ID" value="NZ_FMKA01000020.1"/>
</dbReference>
<evidence type="ECO:0000313" key="4">
    <source>
        <dbReference type="Proteomes" id="UP000199315"/>
    </source>
</evidence>
<dbReference type="Proteomes" id="UP000199315">
    <property type="component" value="Unassembled WGS sequence"/>
</dbReference>
<dbReference type="AlphaFoldDB" id="A0A1D3TW46"/>
<dbReference type="Gene3D" id="3.40.1400.10">
    <property type="entry name" value="Sugar-phosphate isomerase, RpiB/LacA/LacB"/>
    <property type="match status" value="1"/>
</dbReference>
<evidence type="ECO:0000313" key="3">
    <source>
        <dbReference type="EMBL" id="SCP98421.1"/>
    </source>
</evidence>
<keyword evidence="4" id="KW-1185">Reference proteome</keyword>